<name>A0ABY4JP13_9BACI</name>
<keyword evidence="3" id="KW-1185">Reference proteome</keyword>
<protein>
    <submittedName>
        <fullName evidence="2">Spore coat protein</fullName>
    </submittedName>
</protein>
<accession>A0ABY4JP13</accession>
<keyword evidence="2" id="KW-0946">Virion</keyword>
<dbReference type="Pfam" id="PF07552">
    <property type="entry name" value="Coat_X"/>
    <property type="match status" value="2"/>
</dbReference>
<evidence type="ECO:0000313" key="2">
    <source>
        <dbReference type="EMBL" id="UPM55587.1"/>
    </source>
</evidence>
<reference evidence="2 3" key="1">
    <citation type="submission" date="2022-04" db="EMBL/GenBank/DDBJ databases">
        <title>Mechanism of arsenic methylation and mitigation arsenic toxicity by Bacillus sp. LH14 from an Arsenic-Contaminated Paddy Soil.</title>
        <authorList>
            <person name="Wang D."/>
        </authorList>
    </citation>
    <scope>NUCLEOTIDE SEQUENCE [LARGE SCALE GENOMIC DNA]</scope>
    <source>
        <strain evidence="2 3">LH14</strain>
    </source>
</reference>
<proteinExistence type="predicted"/>
<feature type="domain" description="Spore coat protein X/V" evidence="1">
    <location>
        <begin position="76"/>
        <end position="127"/>
    </location>
</feature>
<dbReference type="EMBL" id="CP096034">
    <property type="protein sequence ID" value="UPM55587.1"/>
    <property type="molecule type" value="Genomic_DNA"/>
</dbReference>
<organism evidence="2 3">
    <name type="scientific">Gottfriedia acidiceleris</name>
    <dbReference type="NCBI Taxonomy" id="371036"/>
    <lineage>
        <taxon>Bacteria</taxon>
        <taxon>Bacillati</taxon>
        <taxon>Bacillota</taxon>
        <taxon>Bacilli</taxon>
        <taxon>Bacillales</taxon>
        <taxon>Bacillaceae</taxon>
        <taxon>Gottfriedia</taxon>
    </lineage>
</organism>
<gene>
    <name evidence="2" type="ORF">MY490_07045</name>
</gene>
<evidence type="ECO:0000313" key="3">
    <source>
        <dbReference type="Proteomes" id="UP000830639"/>
    </source>
</evidence>
<dbReference type="Proteomes" id="UP000830639">
    <property type="component" value="Chromosome"/>
</dbReference>
<dbReference type="InterPro" id="IPR011428">
    <property type="entry name" value="Spore_coat_X/V"/>
</dbReference>
<sequence>MYPIRPVTNVTERQRAFNRLENAQAEVQRLVIRDSHTVTVAQTEAQALVLVQASLQAAIEAVILIFGDDPRISQLQKVAQSLENLQLQSQSVYIENSDGIVVTQTELQIEVVIQAAIQLLAQLVAKLG</sequence>
<evidence type="ECO:0000259" key="1">
    <source>
        <dbReference type="Pfam" id="PF07552"/>
    </source>
</evidence>
<keyword evidence="2" id="KW-0167">Capsid protein</keyword>
<dbReference type="RefSeq" id="WP_248268594.1">
    <property type="nucleotide sequence ID" value="NZ_CP096034.1"/>
</dbReference>
<feature type="domain" description="Spore coat protein X/V" evidence="1">
    <location>
        <begin position="14"/>
        <end position="65"/>
    </location>
</feature>